<sequence>MHSDHEGQILEPQCTVITTEKILKRLDRGLSGSGHQLRVKLRPGRDGRRLSSLQLSSSSLPDVAAAAECSVGCDLEAEKDYSCTHDDVRDDGTFTSNASSHYDVTGGVPNNPQCNDDKCYIGAIIQGGDKTNVIGTIAAKRIMTKMQMLEIFKISKTTWYWPCK</sequence>
<accession>A0ABD1W777</accession>
<evidence type="ECO:0008006" key="3">
    <source>
        <dbReference type="Google" id="ProtNLM"/>
    </source>
</evidence>
<gene>
    <name evidence="1" type="ORF">Fot_14750</name>
</gene>
<dbReference type="Proteomes" id="UP001604277">
    <property type="component" value="Unassembled WGS sequence"/>
</dbReference>
<name>A0ABD1W777_9LAMI</name>
<evidence type="ECO:0000313" key="1">
    <source>
        <dbReference type="EMBL" id="KAL2545517.1"/>
    </source>
</evidence>
<evidence type="ECO:0000313" key="2">
    <source>
        <dbReference type="Proteomes" id="UP001604277"/>
    </source>
</evidence>
<dbReference type="AlphaFoldDB" id="A0ABD1W777"/>
<organism evidence="1 2">
    <name type="scientific">Forsythia ovata</name>
    <dbReference type="NCBI Taxonomy" id="205694"/>
    <lineage>
        <taxon>Eukaryota</taxon>
        <taxon>Viridiplantae</taxon>
        <taxon>Streptophyta</taxon>
        <taxon>Embryophyta</taxon>
        <taxon>Tracheophyta</taxon>
        <taxon>Spermatophyta</taxon>
        <taxon>Magnoliopsida</taxon>
        <taxon>eudicotyledons</taxon>
        <taxon>Gunneridae</taxon>
        <taxon>Pentapetalae</taxon>
        <taxon>asterids</taxon>
        <taxon>lamiids</taxon>
        <taxon>Lamiales</taxon>
        <taxon>Oleaceae</taxon>
        <taxon>Forsythieae</taxon>
        <taxon>Forsythia</taxon>
    </lineage>
</organism>
<proteinExistence type="predicted"/>
<dbReference type="EMBL" id="JBFOLJ010000004">
    <property type="protein sequence ID" value="KAL2545517.1"/>
    <property type="molecule type" value="Genomic_DNA"/>
</dbReference>
<comment type="caution">
    <text evidence="1">The sequence shown here is derived from an EMBL/GenBank/DDBJ whole genome shotgun (WGS) entry which is preliminary data.</text>
</comment>
<protein>
    <recommendedName>
        <fullName evidence="3">Peptidase S1 domain-containing protein</fullName>
    </recommendedName>
</protein>
<reference evidence="2" key="1">
    <citation type="submission" date="2024-07" db="EMBL/GenBank/DDBJ databases">
        <title>Two chromosome-level genome assemblies of Korean endemic species Abeliophyllum distichum and Forsythia ovata (Oleaceae).</title>
        <authorList>
            <person name="Jang H."/>
        </authorList>
    </citation>
    <scope>NUCLEOTIDE SEQUENCE [LARGE SCALE GENOMIC DNA]</scope>
</reference>
<keyword evidence="2" id="KW-1185">Reference proteome</keyword>